<evidence type="ECO:0000313" key="3">
    <source>
        <dbReference type="Proteomes" id="UP000198741"/>
    </source>
</evidence>
<evidence type="ECO:0000256" key="1">
    <source>
        <dbReference type="SAM" id="MobiDB-lite"/>
    </source>
</evidence>
<name>A0A1H0JIN5_9ACTN</name>
<reference evidence="2 3" key="1">
    <citation type="submission" date="2016-10" db="EMBL/GenBank/DDBJ databases">
        <authorList>
            <person name="de Groot N.N."/>
        </authorList>
    </citation>
    <scope>NUCLEOTIDE SEQUENCE [LARGE SCALE GENOMIC DNA]</scope>
    <source>
        <strain evidence="3">P4-7,KCTC 19426,CECT 7604</strain>
    </source>
</reference>
<feature type="compositionally biased region" description="Low complexity" evidence="1">
    <location>
        <begin position="176"/>
        <end position="193"/>
    </location>
</feature>
<feature type="region of interest" description="Disordered" evidence="1">
    <location>
        <begin position="252"/>
        <end position="303"/>
    </location>
</feature>
<feature type="compositionally biased region" description="Acidic residues" evidence="1">
    <location>
        <begin position="123"/>
        <end position="141"/>
    </location>
</feature>
<feature type="compositionally biased region" description="Low complexity" evidence="1">
    <location>
        <begin position="142"/>
        <end position="159"/>
    </location>
</feature>
<sequence>MPVAVIAAADLGRTAGIPVSAAAAGDPGDTESSIPSEETGDRVGPKRRAIALAMARGSAANSEGTPPADPDSAEPPGIAGAGTVEAVAAEGESAERGVTPGSAAGSVERRTVVPLPAGVTDTDAPDESDVEDRADEDEADPAADAGAEATAGSAERATATDSAAETDPVGAAETMAVVGSGDASGAAGTRTDGIGVDAAGRAQDRRKLDADGVASACAARVGAAAPLTIVEAAPGRVTLVPVAVRRTEFEFAASRAAAPSTARRRATQANGPRAGAPPRDRPRSGAAEPNAPEPPPVAGAPPDARPVVVELVAPRALLEARGTAAVRRISPSPTGVPGGPTAPRPVDPDPERPVAPIVGGAARGATSFVAAPVIGPAALTSGKRRTGTVLPVIPAAIPPGT</sequence>
<feature type="compositionally biased region" description="Low complexity" evidence="1">
    <location>
        <begin position="252"/>
        <end position="261"/>
    </location>
</feature>
<keyword evidence="3" id="KW-1185">Reference proteome</keyword>
<feature type="region of interest" description="Disordered" evidence="1">
    <location>
        <begin position="322"/>
        <end position="357"/>
    </location>
</feature>
<dbReference type="EMBL" id="LT629710">
    <property type="protein sequence ID" value="SDO43628.1"/>
    <property type="molecule type" value="Genomic_DNA"/>
</dbReference>
<evidence type="ECO:0000313" key="2">
    <source>
        <dbReference type="EMBL" id="SDO43628.1"/>
    </source>
</evidence>
<protein>
    <submittedName>
        <fullName evidence="2">Uncharacterized protein</fullName>
    </submittedName>
</protein>
<dbReference type="Proteomes" id="UP000198741">
    <property type="component" value="Chromosome I"/>
</dbReference>
<organism evidence="2 3">
    <name type="scientific">Nakamurella panacisegetis</name>
    <dbReference type="NCBI Taxonomy" id="1090615"/>
    <lineage>
        <taxon>Bacteria</taxon>
        <taxon>Bacillati</taxon>
        <taxon>Actinomycetota</taxon>
        <taxon>Actinomycetes</taxon>
        <taxon>Nakamurellales</taxon>
        <taxon>Nakamurellaceae</taxon>
        <taxon>Nakamurella</taxon>
    </lineage>
</organism>
<feature type="region of interest" description="Disordered" evidence="1">
    <location>
        <begin position="16"/>
        <end position="194"/>
    </location>
</feature>
<feature type="compositionally biased region" description="Low complexity" evidence="1">
    <location>
        <begin position="330"/>
        <end position="339"/>
    </location>
</feature>
<feature type="compositionally biased region" description="Low complexity" evidence="1">
    <location>
        <begin position="81"/>
        <end position="91"/>
    </location>
</feature>
<proteinExistence type="predicted"/>
<gene>
    <name evidence="2" type="ORF">SAMN04515671_0931</name>
</gene>
<dbReference type="AlphaFoldDB" id="A0A1H0JIN5"/>
<dbReference type="STRING" id="1090615.SAMN04515671_0931"/>
<accession>A0A1H0JIN5</accession>